<dbReference type="STRING" id="1238182.C882_3019"/>
<dbReference type="RefSeq" id="WP_009539216.1">
    <property type="nucleotide sequence ID" value="NZ_ANHY01000004.1"/>
</dbReference>
<dbReference type="AlphaFoldDB" id="K9H101"/>
<keyword evidence="1" id="KW-1003">Cell membrane</keyword>
<dbReference type="Pfam" id="PF04279">
    <property type="entry name" value="IspA"/>
    <property type="match status" value="1"/>
</dbReference>
<accession>K9H101</accession>
<feature type="transmembrane region" description="Helical" evidence="5">
    <location>
        <begin position="175"/>
        <end position="197"/>
    </location>
</feature>
<gene>
    <name evidence="6" type="ORF">C882_3019</name>
</gene>
<name>K9H101_9PROT</name>
<dbReference type="GO" id="GO:0005886">
    <property type="term" value="C:plasma membrane"/>
    <property type="evidence" value="ECO:0007669"/>
    <property type="project" value="TreeGrafter"/>
</dbReference>
<feature type="transmembrane region" description="Helical" evidence="5">
    <location>
        <begin position="147"/>
        <end position="169"/>
    </location>
</feature>
<evidence type="ECO:0000256" key="4">
    <source>
        <dbReference type="ARBA" id="ARBA00023136"/>
    </source>
</evidence>
<evidence type="ECO:0000256" key="5">
    <source>
        <dbReference type="SAM" id="Phobius"/>
    </source>
</evidence>
<evidence type="ECO:0000256" key="3">
    <source>
        <dbReference type="ARBA" id="ARBA00022989"/>
    </source>
</evidence>
<dbReference type="InterPro" id="IPR006008">
    <property type="entry name" value="YciB"/>
</dbReference>
<dbReference type="PANTHER" id="PTHR36917:SF1">
    <property type="entry name" value="INNER MEMBRANE-SPANNING PROTEIN YCIB"/>
    <property type="match status" value="1"/>
</dbReference>
<feature type="transmembrane region" description="Helical" evidence="5">
    <location>
        <begin position="76"/>
        <end position="97"/>
    </location>
</feature>
<comment type="caution">
    <text evidence="6">The sequence shown here is derived from an EMBL/GenBank/DDBJ whole genome shotgun (WGS) entry which is preliminary data.</text>
</comment>
<dbReference type="Proteomes" id="UP000009881">
    <property type="component" value="Unassembled WGS sequence"/>
</dbReference>
<feature type="transmembrane region" description="Helical" evidence="5">
    <location>
        <begin position="40"/>
        <end position="64"/>
    </location>
</feature>
<keyword evidence="2 5" id="KW-0812">Transmembrane</keyword>
<evidence type="ECO:0000256" key="1">
    <source>
        <dbReference type="ARBA" id="ARBA00022475"/>
    </source>
</evidence>
<evidence type="ECO:0000313" key="6">
    <source>
        <dbReference type="EMBL" id="EKV31955.1"/>
    </source>
</evidence>
<dbReference type="EMBL" id="ANHY01000004">
    <property type="protein sequence ID" value="EKV31955.1"/>
    <property type="molecule type" value="Genomic_DNA"/>
</dbReference>
<keyword evidence="3 5" id="KW-1133">Transmembrane helix</keyword>
<organism evidence="6 7">
    <name type="scientific">Caenispirillum salinarum AK4</name>
    <dbReference type="NCBI Taxonomy" id="1238182"/>
    <lineage>
        <taxon>Bacteria</taxon>
        <taxon>Pseudomonadati</taxon>
        <taxon>Pseudomonadota</taxon>
        <taxon>Alphaproteobacteria</taxon>
        <taxon>Rhodospirillales</taxon>
        <taxon>Novispirillaceae</taxon>
        <taxon>Caenispirillum</taxon>
    </lineage>
</organism>
<dbReference type="eggNOG" id="COG2917">
    <property type="taxonomic scope" value="Bacteria"/>
</dbReference>
<evidence type="ECO:0000313" key="7">
    <source>
        <dbReference type="Proteomes" id="UP000009881"/>
    </source>
</evidence>
<feature type="transmembrane region" description="Helical" evidence="5">
    <location>
        <begin position="109"/>
        <end position="127"/>
    </location>
</feature>
<dbReference type="OrthoDB" id="9788219at2"/>
<dbReference type="PANTHER" id="PTHR36917">
    <property type="entry name" value="INTRACELLULAR SEPTATION PROTEIN A-RELATED"/>
    <property type="match status" value="1"/>
</dbReference>
<keyword evidence="4 5" id="KW-0472">Membrane</keyword>
<protein>
    <submittedName>
        <fullName evidence="6">Intracellular septation protein A</fullName>
    </submittedName>
</protein>
<keyword evidence="7" id="KW-1185">Reference proteome</keyword>
<proteinExistence type="predicted"/>
<sequence length="202" mass="21686">MTDKHDSPANAATAAGHTKADGWDLRGNIRRMVLELGPALLLFVGTSIWDIYVGTALLIAGTLISTAVSWRGERRIPLVPVASLVSVGAIGGLTLVLTDPRFVKMEPTISNTAVAVVLAAALAFGRLPLRTVFGAGTRARPEAWKHLTLALVTFLLVLSGLNEVVWRSFDTDTWAAFKAFAIPALNIAFLAGAWTWLRRNAE</sequence>
<evidence type="ECO:0000256" key="2">
    <source>
        <dbReference type="ARBA" id="ARBA00022692"/>
    </source>
</evidence>
<reference evidence="6 7" key="1">
    <citation type="journal article" date="2013" name="Genome Announc.">
        <title>Draft Genome Sequence of an Alphaproteobacterium, Caenispirillum salinarum AK4(T), Isolated from a Solar Saltern.</title>
        <authorList>
            <person name="Khatri I."/>
            <person name="Singh A."/>
            <person name="Korpole S."/>
            <person name="Pinnaka A.K."/>
            <person name="Subramanian S."/>
        </authorList>
    </citation>
    <scope>NUCLEOTIDE SEQUENCE [LARGE SCALE GENOMIC DNA]</scope>
    <source>
        <strain evidence="6 7">AK4</strain>
    </source>
</reference>